<gene>
    <name evidence="5" type="ORF">EKO23_05425</name>
</gene>
<dbReference type="RefSeq" id="WP_134714887.1">
    <property type="nucleotide sequence ID" value="NZ_SDKM01000006.1"/>
</dbReference>
<dbReference type="PANTHER" id="PTHR43408">
    <property type="entry name" value="FMN REDUCTASE (NADPH)"/>
    <property type="match status" value="1"/>
</dbReference>
<proteinExistence type="predicted"/>
<feature type="domain" description="NADPH-dependent FMN reductase-like" evidence="4">
    <location>
        <begin position="4"/>
        <end position="152"/>
    </location>
</feature>
<evidence type="ECO:0000313" key="6">
    <source>
        <dbReference type="Proteomes" id="UP000295198"/>
    </source>
</evidence>
<accession>A0A4Q4ZGZ6</accession>
<comment type="caution">
    <text evidence="5">The sequence shown here is derived from an EMBL/GenBank/DDBJ whole genome shotgun (WGS) entry which is preliminary data.</text>
</comment>
<name>A0A4Q4ZGZ6_9ACTN</name>
<evidence type="ECO:0000259" key="4">
    <source>
        <dbReference type="Pfam" id="PF03358"/>
    </source>
</evidence>
<keyword evidence="6" id="KW-1185">Reference proteome</keyword>
<dbReference type="Proteomes" id="UP000295198">
    <property type="component" value="Unassembled WGS sequence"/>
</dbReference>
<keyword evidence="2" id="KW-0288">FMN</keyword>
<evidence type="ECO:0000256" key="1">
    <source>
        <dbReference type="ARBA" id="ARBA00022630"/>
    </source>
</evidence>
<dbReference type="SUPFAM" id="SSF52218">
    <property type="entry name" value="Flavoproteins"/>
    <property type="match status" value="1"/>
</dbReference>
<dbReference type="InterPro" id="IPR051814">
    <property type="entry name" value="NAD(P)H-dep_FMN_reductase"/>
</dbReference>
<dbReference type="Gene3D" id="3.40.50.360">
    <property type="match status" value="1"/>
</dbReference>
<organism evidence="5 6">
    <name type="scientific">Nocardioides guangzhouensis</name>
    <dbReference type="NCBI Taxonomy" id="2497878"/>
    <lineage>
        <taxon>Bacteria</taxon>
        <taxon>Bacillati</taxon>
        <taxon>Actinomycetota</taxon>
        <taxon>Actinomycetes</taxon>
        <taxon>Propionibacteriales</taxon>
        <taxon>Nocardioidaceae</taxon>
        <taxon>Nocardioides</taxon>
    </lineage>
</organism>
<dbReference type="NCBIfam" id="TIGR04037">
    <property type="entry name" value="LLM_duo_CE1759"/>
    <property type="match status" value="1"/>
</dbReference>
<evidence type="ECO:0000256" key="3">
    <source>
        <dbReference type="ARBA" id="ARBA00023002"/>
    </source>
</evidence>
<dbReference type="AlphaFoldDB" id="A0A4Q4ZGZ6"/>
<keyword evidence="1" id="KW-0285">Flavoprotein</keyword>
<dbReference type="PANTHER" id="PTHR43408:SF2">
    <property type="entry name" value="FMN REDUCTASE (NADPH)"/>
    <property type="match status" value="1"/>
</dbReference>
<dbReference type="InterPro" id="IPR005025">
    <property type="entry name" value="FMN_Rdtase-like_dom"/>
</dbReference>
<evidence type="ECO:0000313" key="5">
    <source>
        <dbReference type="EMBL" id="RYP87482.1"/>
    </source>
</evidence>
<dbReference type="Pfam" id="PF03358">
    <property type="entry name" value="FMN_red"/>
    <property type="match status" value="1"/>
</dbReference>
<keyword evidence="3" id="KW-0560">Oxidoreductase</keyword>
<protein>
    <submittedName>
        <fullName evidence="5">NADPH-dependent FMN reductase</fullName>
    </submittedName>
</protein>
<dbReference type="InterPro" id="IPR029039">
    <property type="entry name" value="Flavoprotein-like_sf"/>
</dbReference>
<reference evidence="5 6" key="1">
    <citation type="submission" date="2019-01" db="EMBL/GenBank/DDBJ databases">
        <title>Nocardioides guangzhouensis sp. nov., an actinobacterium isolated from soil.</title>
        <authorList>
            <person name="Fu Y."/>
            <person name="Cai Y."/>
            <person name="Lin Z."/>
            <person name="Chen P."/>
        </authorList>
    </citation>
    <scope>NUCLEOTIDE SEQUENCE [LARGE SCALE GENOMIC DNA]</scope>
    <source>
        <strain evidence="5 6">130</strain>
    </source>
</reference>
<dbReference type="GO" id="GO:0016491">
    <property type="term" value="F:oxidoreductase activity"/>
    <property type="evidence" value="ECO:0007669"/>
    <property type="project" value="UniProtKB-KW"/>
</dbReference>
<sequence length="216" mass="22537">MTRRIVVVSGGTSVPSSTRLLADRLSEAAAGALRDGGEDVLVDVIELRPLARPLADAVLTGFPSGDLAAAVEKVRRADALVVVSPVFQASYSGLFKLFFDVLEPGLLEGRPVLLGATAGTARHSLVLEHAMRPLFAHLKTIVVPTAVFAASGDFGDTTDGRLTERIDRAGAELAALVAGRPAVRPAARPAGLDGTGLELDESVPFDELLRQVGQVP</sequence>
<dbReference type="InterPro" id="IPR023932">
    <property type="entry name" value="CE1759_FMN_reduct"/>
</dbReference>
<dbReference type="EMBL" id="SDKM01000006">
    <property type="protein sequence ID" value="RYP87482.1"/>
    <property type="molecule type" value="Genomic_DNA"/>
</dbReference>
<dbReference type="OrthoDB" id="1643408at2"/>
<evidence type="ECO:0000256" key="2">
    <source>
        <dbReference type="ARBA" id="ARBA00022643"/>
    </source>
</evidence>